<feature type="region of interest" description="Disordered" evidence="1">
    <location>
        <begin position="1"/>
        <end position="42"/>
    </location>
</feature>
<protein>
    <submittedName>
        <fullName evidence="2">Uncharacterized protein</fullName>
    </submittedName>
</protein>
<evidence type="ECO:0000313" key="3">
    <source>
        <dbReference type="Proteomes" id="UP000672032"/>
    </source>
</evidence>
<name>A0A8A3PM79_9HELO</name>
<evidence type="ECO:0000313" key="2">
    <source>
        <dbReference type="EMBL" id="QSZ36478.1"/>
    </source>
</evidence>
<sequence length="42" mass="4188">MPWSRDSQDAANVARGAGVEEARAEDEGGGVGEGEEEVGGVG</sequence>
<keyword evidence="3" id="KW-1185">Reference proteome</keyword>
<reference evidence="2" key="1">
    <citation type="submission" date="2020-10" db="EMBL/GenBank/DDBJ databases">
        <title>Genome Sequence of Monilinia vaccinii-corymbosi Sheds Light on Mummy Berry Disease Infection of Blueberry and Mating Type.</title>
        <authorList>
            <person name="Yow A.G."/>
            <person name="Zhang Y."/>
            <person name="Bansal K."/>
            <person name="Eacker S.M."/>
            <person name="Sullivan S."/>
            <person name="Liachko I."/>
            <person name="Cubeta M.A."/>
            <person name="Rollins J.A."/>
            <person name="Ashrafi H."/>
        </authorList>
    </citation>
    <scope>NUCLEOTIDE SEQUENCE</scope>
    <source>
        <strain evidence="2">RL-1</strain>
    </source>
</reference>
<evidence type="ECO:0000256" key="1">
    <source>
        <dbReference type="SAM" id="MobiDB-lite"/>
    </source>
</evidence>
<dbReference type="AlphaFoldDB" id="A0A8A3PM79"/>
<accession>A0A8A3PM79</accession>
<proteinExistence type="predicted"/>
<feature type="compositionally biased region" description="Acidic residues" evidence="1">
    <location>
        <begin position="27"/>
        <end position="42"/>
    </location>
</feature>
<gene>
    <name evidence="2" type="ORF">DSL72_006357</name>
</gene>
<dbReference type="EMBL" id="CP063411">
    <property type="protein sequence ID" value="QSZ36478.1"/>
    <property type="molecule type" value="Genomic_DNA"/>
</dbReference>
<organism evidence="2 3">
    <name type="scientific">Monilinia vaccinii-corymbosi</name>
    <dbReference type="NCBI Taxonomy" id="61207"/>
    <lineage>
        <taxon>Eukaryota</taxon>
        <taxon>Fungi</taxon>
        <taxon>Dikarya</taxon>
        <taxon>Ascomycota</taxon>
        <taxon>Pezizomycotina</taxon>
        <taxon>Leotiomycetes</taxon>
        <taxon>Helotiales</taxon>
        <taxon>Sclerotiniaceae</taxon>
        <taxon>Monilinia</taxon>
    </lineage>
</organism>
<dbReference type="Proteomes" id="UP000672032">
    <property type="component" value="Chromosome 7"/>
</dbReference>